<dbReference type="PROSITE" id="PS00122">
    <property type="entry name" value="CARBOXYLESTERASE_B_1"/>
    <property type="match status" value="1"/>
</dbReference>
<comment type="caution">
    <text evidence="5">The sequence shown here is derived from an EMBL/GenBank/DDBJ whole genome shotgun (WGS) entry which is preliminary data.</text>
</comment>
<organism evidence="5 6">
    <name type="scientific">Aspergillus granulosus</name>
    <dbReference type="NCBI Taxonomy" id="176169"/>
    <lineage>
        <taxon>Eukaryota</taxon>
        <taxon>Fungi</taxon>
        <taxon>Dikarya</taxon>
        <taxon>Ascomycota</taxon>
        <taxon>Pezizomycotina</taxon>
        <taxon>Eurotiomycetes</taxon>
        <taxon>Eurotiomycetidae</taxon>
        <taxon>Eurotiales</taxon>
        <taxon>Aspergillaceae</taxon>
        <taxon>Aspergillus</taxon>
        <taxon>Aspergillus subgen. Nidulantes</taxon>
    </lineage>
</organism>
<dbReference type="PANTHER" id="PTHR43918">
    <property type="entry name" value="ACETYLCHOLINESTERASE"/>
    <property type="match status" value="1"/>
</dbReference>
<keyword evidence="6" id="KW-1185">Reference proteome</keyword>
<protein>
    <recommendedName>
        <fullName evidence="3">Carboxylic ester hydrolase</fullName>
        <ecNumber evidence="3">3.1.1.-</ecNumber>
    </recommendedName>
</protein>
<dbReference type="InterPro" id="IPR050654">
    <property type="entry name" value="AChE-related_enzymes"/>
</dbReference>
<dbReference type="Proteomes" id="UP001610334">
    <property type="component" value="Unassembled WGS sequence"/>
</dbReference>
<proteinExistence type="inferred from homology"/>
<dbReference type="PANTHER" id="PTHR43918:SF4">
    <property type="entry name" value="CARBOXYLIC ESTER HYDROLASE"/>
    <property type="match status" value="1"/>
</dbReference>
<dbReference type="InterPro" id="IPR029058">
    <property type="entry name" value="AB_hydrolase_fold"/>
</dbReference>
<dbReference type="InterPro" id="IPR002018">
    <property type="entry name" value="CarbesteraseB"/>
</dbReference>
<reference evidence="5 6" key="1">
    <citation type="submission" date="2024-07" db="EMBL/GenBank/DDBJ databases">
        <title>Section-level genome sequencing and comparative genomics of Aspergillus sections Usti and Cavernicolus.</title>
        <authorList>
            <consortium name="Lawrence Berkeley National Laboratory"/>
            <person name="Nybo J.L."/>
            <person name="Vesth T.C."/>
            <person name="Theobald S."/>
            <person name="Frisvad J.C."/>
            <person name="Larsen T.O."/>
            <person name="Kjaerboelling I."/>
            <person name="Rothschild-Mancinelli K."/>
            <person name="Lyhne E.K."/>
            <person name="Kogle M.E."/>
            <person name="Barry K."/>
            <person name="Clum A."/>
            <person name="Na H."/>
            <person name="Ledsgaard L."/>
            <person name="Lin J."/>
            <person name="Lipzen A."/>
            <person name="Kuo A."/>
            <person name="Riley R."/>
            <person name="Mondo S."/>
            <person name="Labutti K."/>
            <person name="Haridas S."/>
            <person name="Pangalinan J."/>
            <person name="Salamov A.A."/>
            <person name="Simmons B.A."/>
            <person name="Magnuson J.K."/>
            <person name="Chen J."/>
            <person name="Drula E."/>
            <person name="Henrissat B."/>
            <person name="Wiebenga A."/>
            <person name="Lubbers R.J."/>
            <person name="Gomes A.C."/>
            <person name="Makela M.R."/>
            <person name="Stajich J."/>
            <person name="Grigoriev I.V."/>
            <person name="Mortensen U.H."/>
            <person name="De Vries R.P."/>
            <person name="Baker S.E."/>
            <person name="Andersen M.R."/>
        </authorList>
    </citation>
    <scope>NUCLEOTIDE SEQUENCE [LARGE SCALE GENOMIC DNA]</scope>
    <source>
        <strain evidence="5 6">CBS 588.65</strain>
    </source>
</reference>
<evidence type="ECO:0000256" key="3">
    <source>
        <dbReference type="RuleBase" id="RU361235"/>
    </source>
</evidence>
<evidence type="ECO:0000313" key="6">
    <source>
        <dbReference type="Proteomes" id="UP001610334"/>
    </source>
</evidence>
<keyword evidence="2 3" id="KW-0378">Hydrolase</keyword>
<accession>A0ABR4GVI7</accession>
<dbReference type="InterPro" id="IPR019826">
    <property type="entry name" value="Carboxylesterase_B_AS"/>
</dbReference>
<dbReference type="Pfam" id="PF00135">
    <property type="entry name" value="COesterase"/>
    <property type="match status" value="1"/>
</dbReference>
<evidence type="ECO:0000256" key="2">
    <source>
        <dbReference type="ARBA" id="ARBA00022801"/>
    </source>
</evidence>
<dbReference type="EMBL" id="JBFXLT010000151">
    <property type="protein sequence ID" value="KAL2803088.1"/>
    <property type="molecule type" value="Genomic_DNA"/>
</dbReference>
<evidence type="ECO:0000256" key="1">
    <source>
        <dbReference type="ARBA" id="ARBA00005964"/>
    </source>
</evidence>
<dbReference type="SUPFAM" id="SSF53474">
    <property type="entry name" value="alpha/beta-Hydrolases"/>
    <property type="match status" value="1"/>
</dbReference>
<dbReference type="EC" id="3.1.1.-" evidence="3"/>
<name>A0ABR4GVI7_9EURO</name>
<feature type="domain" description="Carboxylesterase type B" evidence="4">
    <location>
        <begin position="18"/>
        <end position="512"/>
    </location>
</feature>
<comment type="similarity">
    <text evidence="1 3">Belongs to the type-B carboxylesterase/lipase family.</text>
</comment>
<dbReference type="InterPro" id="IPR019819">
    <property type="entry name" value="Carboxylesterase_B_CS"/>
</dbReference>
<dbReference type="PROSITE" id="PS00941">
    <property type="entry name" value="CARBOXYLESTERASE_B_2"/>
    <property type="match status" value="1"/>
</dbReference>
<evidence type="ECO:0000259" key="4">
    <source>
        <dbReference type="Pfam" id="PF00135"/>
    </source>
</evidence>
<sequence>MRLQPRVKWHDGQQVSTVVDLGYSQYQGTALPSAVNQFLGMRYAAPPLGQLRWRAPQDPVQFLGVQSADQFPPICIGLGERVDLNKTEDCLFVNVWAPSNATTNSNLPVWVYIQGGGFVTNANSNYNGTKLVLESENSIVLVNFNYRVGPLGFLTSEEIRRNGDLNVGLLDQRKLLRWVQKYIHLFGGDPSHVVIHGVSAGAVSVTHHLTAYGGRDDSLFVGAVGESIAWTPSLTVAESEASFQALVSQFNCSGLEPVTCLRSLDATTIQTLGGASDDYLVSLQAKLLFQPAIDGDIFPDAHYNLFHRGEFLHVPLIVGYDTNEGTLFAANASTPDDVAAFVRTWSDQLSNSQIQDIVDTYPPTESVPGRAEYFSSASNVFAEGIFLCPTTWIADTTTYYSREKIWNYRYNVLDHVAIAAGLGVPHTFETEAIFGPGQAESIRPGFAGAGASYSTYNAAIVPVMQNYLISFVKSLDPNNYRAATSPIWHPFNERTDFRIKLQTNQTAMEMIPRDLRERCELWYSFEDGITSAED</sequence>
<evidence type="ECO:0000313" key="5">
    <source>
        <dbReference type="EMBL" id="KAL2803088.1"/>
    </source>
</evidence>
<gene>
    <name evidence="5" type="ORF">BJX63DRAFT_440385</name>
</gene>
<dbReference type="GO" id="GO:0016787">
    <property type="term" value="F:hydrolase activity"/>
    <property type="evidence" value="ECO:0007669"/>
    <property type="project" value="UniProtKB-KW"/>
</dbReference>
<dbReference type="Gene3D" id="3.40.50.1820">
    <property type="entry name" value="alpha/beta hydrolase"/>
    <property type="match status" value="1"/>
</dbReference>